<evidence type="ECO:0000256" key="3">
    <source>
        <dbReference type="ARBA" id="ARBA00009284"/>
    </source>
</evidence>
<keyword evidence="4" id="KW-0574">Periplasm</keyword>
<proteinExistence type="inferred from homology"/>
<comment type="pathway">
    <text evidence="2">Glycan metabolism; osmoregulated periplasmic glucan (OPG) biosynthesis.</text>
</comment>
<reference evidence="6 7" key="1">
    <citation type="submission" date="2022-04" db="EMBL/GenBank/DDBJ databases">
        <authorList>
            <person name="Grouzdev D.S."/>
            <person name="Pantiukh K.S."/>
            <person name="Krutkina M.S."/>
        </authorList>
    </citation>
    <scope>NUCLEOTIDE SEQUENCE [LARGE SCALE GENOMIC DNA]</scope>
    <source>
        <strain evidence="6 7">6x-1</strain>
    </source>
</reference>
<dbReference type="InterPro" id="IPR014718">
    <property type="entry name" value="GH-type_carb-bd"/>
</dbReference>
<dbReference type="InterPro" id="IPR014756">
    <property type="entry name" value="Ig_E-set"/>
</dbReference>
<dbReference type="InterPro" id="IPR013783">
    <property type="entry name" value="Ig-like_fold"/>
</dbReference>
<feature type="domain" description="Glucan biosynthesis periplasmic MdoG C-terminal" evidence="5">
    <location>
        <begin position="41"/>
        <end position="509"/>
    </location>
</feature>
<dbReference type="InterPro" id="IPR011013">
    <property type="entry name" value="Gal_mutarotase_sf_dom"/>
</dbReference>
<accession>A0ABT0DCK6</accession>
<comment type="similarity">
    <text evidence="3">Belongs to the OpgD/OpgG family.</text>
</comment>
<dbReference type="SUPFAM" id="SSF81296">
    <property type="entry name" value="E set domains"/>
    <property type="match status" value="1"/>
</dbReference>
<name>A0ABT0DCK6_9HYPH</name>
<protein>
    <submittedName>
        <fullName evidence="6">Glucan biosynthesis protein G</fullName>
    </submittedName>
</protein>
<evidence type="ECO:0000256" key="1">
    <source>
        <dbReference type="ARBA" id="ARBA00004418"/>
    </source>
</evidence>
<organism evidence="6 7">
    <name type="scientific">Ancylobacter crimeensis</name>
    <dbReference type="NCBI Taxonomy" id="2579147"/>
    <lineage>
        <taxon>Bacteria</taxon>
        <taxon>Pseudomonadati</taxon>
        <taxon>Pseudomonadota</taxon>
        <taxon>Alphaproteobacteria</taxon>
        <taxon>Hyphomicrobiales</taxon>
        <taxon>Xanthobacteraceae</taxon>
        <taxon>Ancylobacter</taxon>
    </lineage>
</organism>
<keyword evidence="7" id="KW-1185">Reference proteome</keyword>
<dbReference type="Proteomes" id="UP001203284">
    <property type="component" value="Unassembled WGS sequence"/>
</dbReference>
<comment type="subcellular location">
    <subcellularLocation>
        <location evidence="1">Periplasm</location>
    </subcellularLocation>
</comment>
<dbReference type="Gene3D" id="2.60.40.10">
    <property type="entry name" value="Immunoglobulins"/>
    <property type="match status" value="1"/>
</dbReference>
<evidence type="ECO:0000313" key="7">
    <source>
        <dbReference type="Proteomes" id="UP001203284"/>
    </source>
</evidence>
<dbReference type="Gene3D" id="2.70.98.10">
    <property type="match status" value="1"/>
</dbReference>
<dbReference type="InterPro" id="IPR014438">
    <property type="entry name" value="Glucan_biosyn_MdoG/MdoD"/>
</dbReference>
<evidence type="ECO:0000259" key="5">
    <source>
        <dbReference type="Pfam" id="PF04349"/>
    </source>
</evidence>
<gene>
    <name evidence="6" type="ORF">MWN34_12245</name>
</gene>
<comment type="caution">
    <text evidence="6">The sequence shown here is derived from an EMBL/GenBank/DDBJ whole genome shotgun (WGS) entry which is preliminary data.</text>
</comment>
<dbReference type="PANTHER" id="PTHR30504">
    <property type="entry name" value="GLUCANS BIOSYNTHESIS PROTEIN"/>
    <property type="match status" value="1"/>
</dbReference>
<dbReference type="InterPro" id="IPR007444">
    <property type="entry name" value="Glucan_biosyn_MdoG_C"/>
</dbReference>
<dbReference type="SUPFAM" id="SSF74650">
    <property type="entry name" value="Galactose mutarotase-like"/>
    <property type="match status" value="1"/>
</dbReference>
<dbReference type="Pfam" id="PF04349">
    <property type="entry name" value="MdoG"/>
    <property type="match status" value="1"/>
</dbReference>
<sequence length="511" mass="57538">MHRRDLLRGAALVPGLLMTGLPLASLFSGEARAQDNGGQSFDSGVVRSMARDLASKPYKKADQTLPAELQKLSYDDYRNIRFNTDRSLWRGQGLTYEVQFLHRGFIFGDRVDLFEVAEGKAQKIPYTQDLFSFDHGVPRPDPKLDLGFSGFRIHGPINRPDYLDEIIVFQGASYFRAVAKGQGYGTSARGLSIKTGASDGEEFPVFRDFWIERPRAGADSVVVHALLDSPSATAVHRFTIRPGETTITTVEMTVFPRNDVDQIGLASLTSMFLFGPNDRDDIDDFRPSVCDAQGLAMINGNGERLWRPLTNPHRLQISVFADTNMRGFGLMQRQRSFFDYQDLEARYERRPSVWVEPIGDWGEGAVHLVEIPTKEEVHDNIVAFWRPKEVLKKGGEYNYTYRIHWTWDTPDRDPIARFGSTRAGGTDDRRLFVLDLVGEKLKGISLDGVEAHVTTNAGAISDIVLQPNPDIEGLRLSFAFDIKGADIAELRAQVVRGEERLSETWIYRWTA</sequence>
<evidence type="ECO:0000313" key="6">
    <source>
        <dbReference type="EMBL" id="MCK0197684.1"/>
    </source>
</evidence>
<evidence type="ECO:0000256" key="2">
    <source>
        <dbReference type="ARBA" id="ARBA00005001"/>
    </source>
</evidence>
<dbReference type="PANTHER" id="PTHR30504:SF2">
    <property type="entry name" value="GLUCANS BIOSYNTHESIS PROTEIN G"/>
    <property type="match status" value="1"/>
</dbReference>
<dbReference type="EMBL" id="JALKCH010000007">
    <property type="protein sequence ID" value="MCK0197684.1"/>
    <property type="molecule type" value="Genomic_DNA"/>
</dbReference>
<dbReference type="PIRSF" id="PIRSF006281">
    <property type="entry name" value="MdoG"/>
    <property type="match status" value="1"/>
</dbReference>
<evidence type="ECO:0000256" key="4">
    <source>
        <dbReference type="ARBA" id="ARBA00022764"/>
    </source>
</evidence>
<dbReference type="RefSeq" id="WP_247029580.1">
    <property type="nucleotide sequence ID" value="NZ_JALKCH010000007.1"/>
</dbReference>